<dbReference type="InterPro" id="IPR032710">
    <property type="entry name" value="NTF2-like_dom_sf"/>
</dbReference>
<evidence type="ECO:0000313" key="3">
    <source>
        <dbReference type="Proteomes" id="UP000436138"/>
    </source>
</evidence>
<dbReference type="InterPro" id="IPR037401">
    <property type="entry name" value="SnoaL-like"/>
</dbReference>
<sequence>MTLTLEDRLAITELISMHGHLVDAGQLDRLDRLFTPDVVYDVTDFGQDPLIGLPAVRQAALALGAGNPVAHHVTNVVVHEGADGRVRARSKGLGVRADGTCGSVTYDDTLVRTSDGWRISHRVLTARRVPLNGVTGTG</sequence>
<feature type="domain" description="SnoaL-like" evidence="1">
    <location>
        <begin position="4"/>
        <end position="122"/>
    </location>
</feature>
<dbReference type="AlphaFoldDB" id="A0A6I6NIA2"/>
<dbReference type="RefSeq" id="WP_158928375.1">
    <property type="nucleotide sequence ID" value="NZ_CP047020.1"/>
</dbReference>
<gene>
    <name evidence="2" type="ORF">GQF42_40440</name>
</gene>
<dbReference type="Gene3D" id="3.10.450.50">
    <property type="match status" value="1"/>
</dbReference>
<dbReference type="Proteomes" id="UP000436138">
    <property type="component" value="Chromosome"/>
</dbReference>
<protein>
    <submittedName>
        <fullName evidence="2">Nuclear transport factor 2 family protein</fullName>
    </submittedName>
</protein>
<reference evidence="2 3" key="1">
    <citation type="submission" date="2019-12" db="EMBL/GenBank/DDBJ databases">
        <title>Streptomyces sp. strain T44 isolated from rhizosphere soil of Broussonetia papyrifera.</title>
        <authorList>
            <person name="Mo P."/>
        </authorList>
    </citation>
    <scope>NUCLEOTIDE SEQUENCE [LARGE SCALE GENOMIC DNA]</scope>
    <source>
        <strain evidence="2 3">T44</strain>
    </source>
</reference>
<accession>A0A6I6NIA2</accession>
<dbReference type="EMBL" id="CP047020">
    <property type="protein sequence ID" value="QHA08705.1"/>
    <property type="molecule type" value="Genomic_DNA"/>
</dbReference>
<dbReference type="Pfam" id="PF13577">
    <property type="entry name" value="SnoaL_4"/>
    <property type="match status" value="1"/>
</dbReference>
<dbReference type="KEGG" id="sbro:GQF42_40440"/>
<name>A0A6I6NIA2_9ACTN</name>
<dbReference type="SUPFAM" id="SSF54427">
    <property type="entry name" value="NTF2-like"/>
    <property type="match status" value="1"/>
</dbReference>
<evidence type="ECO:0000313" key="2">
    <source>
        <dbReference type="EMBL" id="QHA08705.1"/>
    </source>
</evidence>
<keyword evidence="3" id="KW-1185">Reference proteome</keyword>
<evidence type="ECO:0000259" key="1">
    <source>
        <dbReference type="Pfam" id="PF13577"/>
    </source>
</evidence>
<proteinExistence type="predicted"/>
<organism evidence="2 3">
    <name type="scientific">Streptomyces broussonetiae</name>
    <dbReference type="NCBI Taxonomy" id="2686304"/>
    <lineage>
        <taxon>Bacteria</taxon>
        <taxon>Bacillati</taxon>
        <taxon>Actinomycetota</taxon>
        <taxon>Actinomycetes</taxon>
        <taxon>Kitasatosporales</taxon>
        <taxon>Streptomycetaceae</taxon>
        <taxon>Streptomyces</taxon>
    </lineage>
</organism>